<sequence length="74" mass="8410">MVVDSVGIFEMKGQYYTLALTNWFLQALSVIPRESWDDVARRFTMIRCPTPATAATVFGCRQTRSGHLGEEIRL</sequence>
<keyword evidence="2" id="KW-1185">Reference proteome</keyword>
<reference evidence="1 2" key="1">
    <citation type="journal article" date="2015" name="Proc. Natl. Acad. Sci. U.S.A.">
        <title>The resurrection genome of Boea hygrometrica: A blueprint for survival of dehydration.</title>
        <authorList>
            <person name="Xiao L."/>
            <person name="Yang G."/>
            <person name="Zhang L."/>
            <person name="Yang X."/>
            <person name="Zhao S."/>
            <person name="Ji Z."/>
            <person name="Zhou Q."/>
            <person name="Hu M."/>
            <person name="Wang Y."/>
            <person name="Chen M."/>
            <person name="Xu Y."/>
            <person name="Jin H."/>
            <person name="Xiao X."/>
            <person name="Hu G."/>
            <person name="Bao F."/>
            <person name="Hu Y."/>
            <person name="Wan P."/>
            <person name="Li L."/>
            <person name="Deng X."/>
            <person name="Kuang T."/>
            <person name="Xiang C."/>
            <person name="Zhu J.K."/>
            <person name="Oliver M.J."/>
            <person name="He Y."/>
        </authorList>
    </citation>
    <scope>NUCLEOTIDE SEQUENCE [LARGE SCALE GENOMIC DNA]</scope>
    <source>
        <strain evidence="2">cv. XS01</strain>
    </source>
</reference>
<gene>
    <name evidence="1" type="ORF">F511_41919</name>
</gene>
<accession>A0A2Z7D264</accession>
<proteinExistence type="predicted"/>
<protein>
    <submittedName>
        <fullName evidence="1">Uncharacterized protein</fullName>
    </submittedName>
</protein>
<evidence type="ECO:0000313" key="2">
    <source>
        <dbReference type="Proteomes" id="UP000250235"/>
    </source>
</evidence>
<organism evidence="1 2">
    <name type="scientific">Dorcoceras hygrometricum</name>
    <dbReference type="NCBI Taxonomy" id="472368"/>
    <lineage>
        <taxon>Eukaryota</taxon>
        <taxon>Viridiplantae</taxon>
        <taxon>Streptophyta</taxon>
        <taxon>Embryophyta</taxon>
        <taxon>Tracheophyta</taxon>
        <taxon>Spermatophyta</taxon>
        <taxon>Magnoliopsida</taxon>
        <taxon>eudicotyledons</taxon>
        <taxon>Gunneridae</taxon>
        <taxon>Pentapetalae</taxon>
        <taxon>asterids</taxon>
        <taxon>lamiids</taxon>
        <taxon>Lamiales</taxon>
        <taxon>Gesneriaceae</taxon>
        <taxon>Didymocarpoideae</taxon>
        <taxon>Trichosporeae</taxon>
        <taxon>Loxocarpinae</taxon>
        <taxon>Dorcoceras</taxon>
    </lineage>
</organism>
<evidence type="ECO:0000313" key="1">
    <source>
        <dbReference type="EMBL" id="KZV53552.1"/>
    </source>
</evidence>
<dbReference type="EMBL" id="KQ990186">
    <property type="protein sequence ID" value="KZV53552.1"/>
    <property type="molecule type" value="Genomic_DNA"/>
</dbReference>
<dbReference type="AlphaFoldDB" id="A0A2Z7D264"/>
<dbReference type="Proteomes" id="UP000250235">
    <property type="component" value="Unassembled WGS sequence"/>
</dbReference>
<name>A0A2Z7D264_9LAMI</name>